<protein>
    <recommendedName>
        <fullName evidence="2">Transposable element P transposase-like RNase H domain-containing protein</fullName>
    </recommendedName>
</protein>
<proteinExistence type="predicted"/>
<evidence type="ECO:0000313" key="4">
    <source>
        <dbReference type="Proteomes" id="UP000092460"/>
    </source>
</evidence>
<dbReference type="Proteomes" id="UP000092460">
    <property type="component" value="Unassembled WGS sequence"/>
</dbReference>
<feature type="transmembrane region" description="Helical" evidence="1">
    <location>
        <begin position="167"/>
        <end position="185"/>
    </location>
</feature>
<dbReference type="EnsemblMetazoa" id="GPPI020377-RA">
    <property type="protein sequence ID" value="GPPI020377-PA"/>
    <property type="gene ID" value="GPPI020377"/>
</dbReference>
<sequence length="237" mass="25816">MVGSKRSLSTPHAFASSSTRSMKASGSLWPAKLSPHLLTNSMTGLVSTAVGKTRRAPPIAAVSSLVSLVSLIVVAVVGRVASALLLSSTFVVAWLRRSSIDINRPLNARYATDHSHGSWLEKPVATLKEEDVVWKIYFDEILTNKHATYIRSEDSSSATSNEKHQTVLIFEVGSLLAVFILILSYHPMTSNRENIANILERNIQLVKELGLDVKAAVCGKNSVHINFCSDCSRTDVK</sequence>
<evidence type="ECO:0000256" key="1">
    <source>
        <dbReference type="SAM" id="Phobius"/>
    </source>
</evidence>
<dbReference type="AlphaFoldDB" id="A0A1B0B6E6"/>
<dbReference type="EMBL" id="JXJN01009062">
    <property type="status" value="NOT_ANNOTATED_CDS"/>
    <property type="molecule type" value="Genomic_DNA"/>
</dbReference>
<reference evidence="4" key="1">
    <citation type="submission" date="2015-01" db="EMBL/GenBank/DDBJ databases">
        <authorList>
            <person name="Aksoy S."/>
            <person name="Warren W."/>
            <person name="Wilson R.K."/>
        </authorList>
    </citation>
    <scope>NUCLEOTIDE SEQUENCE [LARGE SCALE GENOMIC DNA]</scope>
    <source>
        <strain evidence="4">IAEA</strain>
    </source>
</reference>
<dbReference type="VEuPathDB" id="VectorBase:GPPI020377"/>
<feature type="domain" description="Transposable element P transposase-like RNase H" evidence="2">
    <location>
        <begin position="120"/>
        <end position="229"/>
    </location>
</feature>
<keyword evidence="4" id="KW-1185">Reference proteome</keyword>
<accession>A0A1B0B6E6</accession>
<keyword evidence="1" id="KW-0472">Membrane</keyword>
<evidence type="ECO:0000259" key="2">
    <source>
        <dbReference type="Pfam" id="PF21787"/>
    </source>
</evidence>
<dbReference type="EMBL" id="JXJN01009061">
    <property type="status" value="NOT_ANNOTATED_CDS"/>
    <property type="molecule type" value="Genomic_DNA"/>
</dbReference>
<dbReference type="EMBL" id="JXJN01009063">
    <property type="status" value="NOT_ANNOTATED_CDS"/>
    <property type="molecule type" value="Genomic_DNA"/>
</dbReference>
<name>A0A1B0B6E6_9MUSC</name>
<evidence type="ECO:0000313" key="3">
    <source>
        <dbReference type="EnsemblMetazoa" id="GPPI020377-PA"/>
    </source>
</evidence>
<feature type="transmembrane region" description="Helical" evidence="1">
    <location>
        <begin position="68"/>
        <end position="95"/>
    </location>
</feature>
<dbReference type="InterPro" id="IPR048365">
    <property type="entry name" value="TNP-like_RNaseH_N"/>
</dbReference>
<reference evidence="3" key="2">
    <citation type="submission" date="2020-05" db="UniProtKB">
        <authorList>
            <consortium name="EnsemblMetazoa"/>
        </authorList>
    </citation>
    <scope>IDENTIFICATION</scope>
    <source>
        <strain evidence="3">IAEA</strain>
    </source>
</reference>
<organism evidence="3 4">
    <name type="scientific">Glossina palpalis gambiensis</name>
    <dbReference type="NCBI Taxonomy" id="67801"/>
    <lineage>
        <taxon>Eukaryota</taxon>
        <taxon>Metazoa</taxon>
        <taxon>Ecdysozoa</taxon>
        <taxon>Arthropoda</taxon>
        <taxon>Hexapoda</taxon>
        <taxon>Insecta</taxon>
        <taxon>Pterygota</taxon>
        <taxon>Neoptera</taxon>
        <taxon>Endopterygota</taxon>
        <taxon>Diptera</taxon>
        <taxon>Brachycera</taxon>
        <taxon>Muscomorpha</taxon>
        <taxon>Hippoboscoidea</taxon>
        <taxon>Glossinidae</taxon>
        <taxon>Glossina</taxon>
    </lineage>
</organism>
<keyword evidence="1" id="KW-1133">Transmembrane helix</keyword>
<dbReference type="Pfam" id="PF21787">
    <property type="entry name" value="TNP-like_RNaseH_N"/>
    <property type="match status" value="1"/>
</dbReference>
<keyword evidence="1" id="KW-0812">Transmembrane</keyword>